<evidence type="ECO:0000256" key="4">
    <source>
        <dbReference type="ARBA" id="ARBA00022478"/>
    </source>
</evidence>
<evidence type="ECO:0000256" key="15">
    <source>
        <dbReference type="ARBA" id="ARBA00023160"/>
    </source>
</evidence>
<evidence type="ECO:0000256" key="7">
    <source>
        <dbReference type="ARBA" id="ARBA00022692"/>
    </source>
</evidence>
<evidence type="ECO:0000256" key="14">
    <source>
        <dbReference type="ARBA" id="ARBA00023136"/>
    </source>
</evidence>
<comment type="catalytic activity">
    <reaction evidence="18 19">
        <text>a very-long-chain (3R)-3-hydroxyacyl-CoA = a very-long-chain (2E)-enoyl-CoA + H2O</text>
        <dbReference type="Rhea" id="RHEA:45812"/>
        <dbReference type="ChEBI" id="CHEBI:15377"/>
        <dbReference type="ChEBI" id="CHEBI:83728"/>
        <dbReference type="ChEBI" id="CHEBI:85440"/>
        <dbReference type="EC" id="4.2.1.134"/>
    </reaction>
</comment>
<evidence type="ECO:0000256" key="8">
    <source>
        <dbReference type="ARBA" id="ARBA00022695"/>
    </source>
</evidence>
<reference evidence="21 22" key="2">
    <citation type="submission" date="2018-08" db="EMBL/GenBank/DDBJ databases">
        <authorList>
            <person name="Laetsch R D."/>
            <person name="Stevens L."/>
            <person name="Kumar S."/>
            <person name="Blaxter L. M."/>
        </authorList>
    </citation>
    <scope>NUCLEOTIDE SEQUENCE [LARGE SCALE GENOMIC DNA]</scope>
</reference>
<dbReference type="Pfam" id="PF04387">
    <property type="entry name" value="PTPLA"/>
    <property type="match status" value="1"/>
</dbReference>
<keyword evidence="11" id="KW-1133">Transmembrane helix</keyword>
<dbReference type="InterPro" id="IPR008978">
    <property type="entry name" value="HSP20-like_chaperone"/>
</dbReference>
<evidence type="ECO:0000256" key="9">
    <source>
        <dbReference type="ARBA" id="ARBA00022824"/>
    </source>
</evidence>
<evidence type="ECO:0000256" key="5">
    <source>
        <dbReference type="ARBA" id="ARBA00022516"/>
    </source>
</evidence>
<gene>
    <name evidence="21" type="ORF">NOO_LOCUS7446</name>
</gene>
<keyword evidence="7" id="KW-0812">Transmembrane</keyword>
<keyword evidence="9 19" id="KW-0256">Endoplasmic reticulum</keyword>
<evidence type="ECO:0000259" key="20">
    <source>
        <dbReference type="PROSITE" id="PS51203"/>
    </source>
</evidence>
<dbReference type="OrthoDB" id="2157530at2759"/>
<keyword evidence="5 19" id="KW-0444">Lipid biosynthesis</keyword>
<dbReference type="EMBL" id="UYRW01002660">
    <property type="protein sequence ID" value="VDK86233.1"/>
    <property type="molecule type" value="Genomic_DNA"/>
</dbReference>
<dbReference type="PANTHER" id="PTHR11035">
    <property type="entry name" value="VERY-LONG-CHAIN (3R)-3-HYDROXYACYL-COA DEHYDRATASE"/>
    <property type="match status" value="1"/>
</dbReference>
<keyword evidence="17 19" id="KW-0456">Lyase</keyword>
<dbReference type="SUPFAM" id="SSF64484">
    <property type="entry name" value="beta and beta-prime subunits of DNA dependent RNA-polymerase"/>
    <property type="match status" value="1"/>
</dbReference>
<reference evidence="23" key="1">
    <citation type="submission" date="2016-06" db="UniProtKB">
        <authorList>
            <consortium name="WormBaseParasite"/>
        </authorList>
    </citation>
    <scope>IDENTIFICATION</scope>
</reference>
<dbReference type="GO" id="GO:0000428">
    <property type="term" value="C:DNA-directed RNA polymerase complex"/>
    <property type="evidence" value="ECO:0007669"/>
    <property type="project" value="UniProtKB-KW"/>
</dbReference>
<comment type="subcellular location">
    <subcellularLocation>
        <location evidence="1 19">Endoplasmic reticulum membrane</location>
        <topology evidence="1 19">Multi-pass membrane protein</topology>
    </subcellularLocation>
</comment>
<proteinExistence type="inferred from homology"/>
<evidence type="ECO:0000256" key="19">
    <source>
        <dbReference type="RuleBase" id="RU363109"/>
    </source>
</evidence>
<evidence type="ECO:0000256" key="16">
    <source>
        <dbReference type="ARBA" id="ARBA00023163"/>
    </source>
</evidence>
<dbReference type="PROSITE" id="PS51203">
    <property type="entry name" value="CS"/>
    <property type="match status" value="1"/>
</dbReference>
<evidence type="ECO:0000313" key="21">
    <source>
        <dbReference type="EMBL" id="VDK86233.1"/>
    </source>
</evidence>
<dbReference type="GO" id="GO:0030497">
    <property type="term" value="P:fatty acid elongation"/>
    <property type="evidence" value="ECO:0007669"/>
    <property type="project" value="TreeGrafter"/>
</dbReference>
<evidence type="ECO:0000256" key="13">
    <source>
        <dbReference type="ARBA" id="ARBA00023098"/>
    </source>
</evidence>
<evidence type="ECO:0000256" key="3">
    <source>
        <dbReference type="ARBA" id="ARBA00007811"/>
    </source>
</evidence>
<dbReference type="GO" id="GO:0042761">
    <property type="term" value="P:very long-chain fatty acid biosynthetic process"/>
    <property type="evidence" value="ECO:0007669"/>
    <property type="project" value="TreeGrafter"/>
</dbReference>
<accession>A0A182EH72</accession>
<keyword evidence="22" id="KW-1185">Reference proteome</keyword>
<dbReference type="GO" id="GO:0102158">
    <property type="term" value="F:very-long-chain (3R)-3-hydroxyacyl-CoA dehydratase activity"/>
    <property type="evidence" value="ECO:0007669"/>
    <property type="project" value="UniProtKB-EC"/>
</dbReference>
<dbReference type="WBParaSite" id="nOo.2.0.1.t07446-RA">
    <property type="protein sequence ID" value="nOo.2.0.1.t07446-RA"/>
    <property type="gene ID" value="nOo.2.0.1.g07446"/>
</dbReference>
<evidence type="ECO:0000256" key="2">
    <source>
        <dbReference type="ARBA" id="ARBA00005194"/>
    </source>
</evidence>
<keyword evidence="12" id="KW-0175">Coiled coil</keyword>
<evidence type="ECO:0000313" key="23">
    <source>
        <dbReference type="WBParaSite" id="nOo.2.0.1.t07446-RA"/>
    </source>
</evidence>
<dbReference type="PANTHER" id="PTHR11035:SF3">
    <property type="entry name" value="VERY-LONG-CHAIN (3R)-3-HYDROXYACYL-COA DEHYDRATASE"/>
    <property type="match status" value="1"/>
</dbReference>
<dbReference type="Proteomes" id="UP000271087">
    <property type="component" value="Unassembled WGS sequence"/>
</dbReference>
<dbReference type="GO" id="GO:0005789">
    <property type="term" value="C:endoplasmic reticulum membrane"/>
    <property type="evidence" value="ECO:0007669"/>
    <property type="project" value="UniProtKB-SubCell"/>
</dbReference>
<keyword evidence="16" id="KW-0804">Transcription</keyword>
<dbReference type="InterPro" id="IPR007052">
    <property type="entry name" value="CS_dom"/>
</dbReference>
<dbReference type="InterPro" id="IPR007482">
    <property type="entry name" value="Tyr_Pase-like_PTPLA"/>
</dbReference>
<comment type="function">
    <text evidence="19">Catalyzes the third of the four reactions of the long-chain fatty acids elongation cycle. This endoplasmic reticulum-bound enzymatic process, allows the addition of two carbons to the chain of long- and very long-chain fatty acids/VLCFAs per cycle. This enzyme catalyzes the dehydration of the 3-hydroxyacyl-CoA intermediate into trans-2,3-enoyl-CoA, within each cycle of fatty acid elongation. Thereby, it participates to the production of VLCFAs of different chain lengths that are involved in multiple biological processes as precursors of membrane lipids and lipid mediators.</text>
</comment>
<evidence type="ECO:0000256" key="17">
    <source>
        <dbReference type="ARBA" id="ARBA00023239"/>
    </source>
</evidence>
<dbReference type="GO" id="GO:0003677">
    <property type="term" value="F:DNA binding"/>
    <property type="evidence" value="ECO:0007669"/>
    <property type="project" value="InterPro"/>
</dbReference>
<evidence type="ECO:0000256" key="11">
    <source>
        <dbReference type="ARBA" id="ARBA00022989"/>
    </source>
</evidence>
<dbReference type="InterPro" id="IPR037033">
    <property type="entry name" value="DNA-dir_RNAP_su2_hyb_sf"/>
</dbReference>
<keyword evidence="8" id="KW-0548">Nucleotidyltransferase</keyword>
<keyword evidence="4" id="KW-0240">DNA-directed RNA polymerase</keyword>
<keyword evidence="6" id="KW-0808">Transferase</keyword>
<keyword evidence="15 19" id="KW-0275">Fatty acid biosynthesis</keyword>
<dbReference type="GO" id="GO:0030148">
    <property type="term" value="P:sphingolipid biosynthetic process"/>
    <property type="evidence" value="ECO:0007669"/>
    <property type="project" value="TreeGrafter"/>
</dbReference>
<keyword evidence="14 19" id="KW-0472">Membrane</keyword>
<dbReference type="Gene3D" id="2.60.40.790">
    <property type="match status" value="1"/>
</dbReference>
<evidence type="ECO:0000256" key="12">
    <source>
        <dbReference type="ARBA" id="ARBA00023054"/>
    </source>
</evidence>
<keyword evidence="10 19" id="KW-0276">Fatty acid metabolism</keyword>
<dbReference type="STRING" id="42157.A0A182EH72"/>
<dbReference type="GO" id="GO:0003899">
    <property type="term" value="F:DNA-directed RNA polymerase activity"/>
    <property type="evidence" value="ECO:0007669"/>
    <property type="project" value="InterPro"/>
</dbReference>
<feature type="domain" description="CS" evidence="20">
    <location>
        <begin position="2"/>
        <end position="91"/>
    </location>
</feature>
<keyword evidence="13 19" id="KW-0443">Lipid metabolism</keyword>
<dbReference type="UniPathway" id="UPA00094"/>
<evidence type="ECO:0000256" key="6">
    <source>
        <dbReference type="ARBA" id="ARBA00022679"/>
    </source>
</evidence>
<evidence type="ECO:0000256" key="18">
    <source>
        <dbReference type="ARBA" id="ARBA00036671"/>
    </source>
</evidence>
<dbReference type="Gene3D" id="2.40.270.10">
    <property type="entry name" value="DNA-directed RNA polymerase, subunit 2, domain 6"/>
    <property type="match status" value="1"/>
</dbReference>
<dbReference type="SUPFAM" id="SSF49764">
    <property type="entry name" value="HSP20-like chaperones"/>
    <property type="match status" value="1"/>
</dbReference>
<organism evidence="23">
    <name type="scientific">Onchocerca ochengi</name>
    <name type="common">Filarial nematode worm</name>
    <dbReference type="NCBI Taxonomy" id="42157"/>
    <lineage>
        <taxon>Eukaryota</taxon>
        <taxon>Metazoa</taxon>
        <taxon>Ecdysozoa</taxon>
        <taxon>Nematoda</taxon>
        <taxon>Chromadorea</taxon>
        <taxon>Rhabditida</taxon>
        <taxon>Spirurina</taxon>
        <taxon>Spiruromorpha</taxon>
        <taxon>Filarioidea</taxon>
        <taxon>Onchocercidae</taxon>
        <taxon>Onchocerca</taxon>
    </lineage>
</organism>
<comment type="similarity">
    <text evidence="3 19">Belongs to the very long-chain fatty acids dehydratase HACD family.</text>
</comment>
<name>A0A182EH72_ONCOC</name>
<protein>
    <recommendedName>
        <fullName evidence="19">Very-long-chain (3R)-3-hydroxyacyl-CoA dehydratase</fullName>
        <ecNumber evidence="19">4.2.1.134</ecNumber>
    </recommendedName>
</protein>
<evidence type="ECO:0000313" key="22">
    <source>
        <dbReference type="Proteomes" id="UP000271087"/>
    </source>
</evidence>
<dbReference type="EC" id="4.2.1.134" evidence="19"/>
<evidence type="ECO:0000256" key="10">
    <source>
        <dbReference type="ARBA" id="ARBA00022832"/>
    </source>
</evidence>
<comment type="pathway">
    <text evidence="2 19">Lipid metabolism; fatty acid biosynthesis.</text>
</comment>
<dbReference type="GO" id="GO:0006351">
    <property type="term" value="P:DNA-templated transcription"/>
    <property type="evidence" value="ECO:0007669"/>
    <property type="project" value="InterPro"/>
</dbReference>
<dbReference type="AlphaFoldDB" id="A0A182EH72"/>
<evidence type="ECO:0000256" key="1">
    <source>
        <dbReference type="ARBA" id="ARBA00004477"/>
    </source>
</evidence>
<sequence>MARRPFVYWAQNQKLLFLTIDLKDSSDADYTIVGNLFEFRATGVGAHGRCEYSFELPLFADVEIEKAGQEGGSKLLYILRKKNDIWWPTVLKGGGRYSWLRSIALKLSRMKGQCTSLIPFLEDGDAKRALMGSSMQHQAVPLMRYFFKIDFDRFEDPDGSETDEDYEMINMNARTPEAEMDAMTQRILKECRTRPKTKAEFINEGCTVNLNLNFISLAIWYITTLKAIRHYVIKFTNILEYYNSFWQNNVNIIKITTALQLIDITHALIGFTKGSYQVGLIQVCGRLAFIYIIDGCPDVQNLPTTFILMIAYFSIEVIRYPYYMARNLKIEISLLTWLRYNAWMLLYPVGLLLEDILGEN</sequence>